<gene>
    <name evidence="2" type="ORF">OJ997_16220</name>
</gene>
<dbReference type="InterPro" id="IPR001853">
    <property type="entry name" value="DSBA-like_thioredoxin_dom"/>
</dbReference>
<dbReference type="GO" id="GO:0016491">
    <property type="term" value="F:oxidoreductase activity"/>
    <property type="evidence" value="ECO:0007669"/>
    <property type="project" value="InterPro"/>
</dbReference>
<dbReference type="RefSeq" id="WP_270026204.1">
    <property type="nucleotide sequence ID" value="NZ_JAPDDP010000027.1"/>
</dbReference>
<proteinExistence type="predicted"/>
<keyword evidence="3" id="KW-1185">Reference proteome</keyword>
<dbReference type="Gene3D" id="3.40.30.10">
    <property type="entry name" value="Glutaredoxin"/>
    <property type="match status" value="1"/>
</dbReference>
<dbReference type="InterPro" id="IPR036249">
    <property type="entry name" value="Thioredoxin-like_sf"/>
</dbReference>
<feature type="domain" description="DSBA-like thioredoxin" evidence="1">
    <location>
        <begin position="20"/>
        <end position="188"/>
    </location>
</feature>
<protein>
    <submittedName>
        <fullName evidence="2">DsbA family protein</fullName>
    </submittedName>
</protein>
<dbReference type="Proteomes" id="UP001147653">
    <property type="component" value="Unassembled WGS sequence"/>
</dbReference>
<evidence type="ECO:0000313" key="2">
    <source>
        <dbReference type="EMBL" id="MDA0181850.1"/>
    </source>
</evidence>
<evidence type="ECO:0000259" key="1">
    <source>
        <dbReference type="Pfam" id="PF01323"/>
    </source>
</evidence>
<evidence type="ECO:0000313" key="3">
    <source>
        <dbReference type="Proteomes" id="UP001147653"/>
    </source>
</evidence>
<name>A0A9X3SBW0_9ACTN</name>
<reference evidence="2" key="1">
    <citation type="submission" date="2022-10" db="EMBL/GenBank/DDBJ databases">
        <title>The WGS of Solirubrobacter phytolaccae KCTC 29190.</title>
        <authorList>
            <person name="Jiang Z."/>
        </authorList>
    </citation>
    <scope>NUCLEOTIDE SEQUENCE</scope>
    <source>
        <strain evidence="2">KCTC 29190</strain>
    </source>
</reference>
<dbReference type="AlphaFoldDB" id="A0A9X3SBW0"/>
<comment type="caution">
    <text evidence="2">The sequence shown here is derived from an EMBL/GenBank/DDBJ whole genome shotgun (WGS) entry which is preliminary data.</text>
</comment>
<dbReference type="Pfam" id="PF01323">
    <property type="entry name" value="DSBA"/>
    <property type="match status" value="1"/>
</dbReference>
<organism evidence="2 3">
    <name type="scientific">Solirubrobacter phytolaccae</name>
    <dbReference type="NCBI Taxonomy" id="1404360"/>
    <lineage>
        <taxon>Bacteria</taxon>
        <taxon>Bacillati</taxon>
        <taxon>Actinomycetota</taxon>
        <taxon>Thermoleophilia</taxon>
        <taxon>Solirubrobacterales</taxon>
        <taxon>Solirubrobacteraceae</taxon>
        <taxon>Solirubrobacter</taxon>
    </lineage>
</organism>
<dbReference type="EMBL" id="JAPDDP010000027">
    <property type="protein sequence ID" value="MDA0181850.1"/>
    <property type="molecule type" value="Genomic_DNA"/>
</dbReference>
<dbReference type="SUPFAM" id="SSF52833">
    <property type="entry name" value="Thioredoxin-like"/>
    <property type="match status" value="1"/>
</dbReference>
<accession>A0A9X3SBW0</accession>
<sequence length="192" mass="20743">MPQTAGSSTDKPVGRQQPRFYYDLASPESYLVAERALHAVGEVPEWIPVSLRSPAFRCAEEIASYREDVERRASALGVLPIRWPEPFPSEDLRWATLAATYAKWIGRGVAFSLAALRQAFAGGRDLGERDNVLLAAAACEMHPHAVIKGVELGSTARALEEAHARAAADGVDTVPAIWVDGQVLAGERAIPV</sequence>